<dbReference type="Proteomes" id="UP000053105">
    <property type="component" value="Unassembled WGS sequence"/>
</dbReference>
<protein>
    <submittedName>
        <fullName evidence="1">Uncharacterized protein</fullName>
    </submittedName>
</protein>
<dbReference type="AlphaFoldDB" id="A0A0M9A777"/>
<evidence type="ECO:0000313" key="2">
    <source>
        <dbReference type="Proteomes" id="UP000053105"/>
    </source>
</evidence>
<reference evidence="1 2" key="1">
    <citation type="submission" date="2015-07" db="EMBL/GenBank/DDBJ databases">
        <title>The genome of Melipona quadrifasciata.</title>
        <authorList>
            <person name="Pan H."/>
            <person name="Kapheim K."/>
        </authorList>
    </citation>
    <scope>NUCLEOTIDE SEQUENCE [LARGE SCALE GENOMIC DNA]</scope>
    <source>
        <strain evidence="1">0111107301</strain>
        <tissue evidence="1">Whole body</tissue>
    </source>
</reference>
<name>A0A0M9A777_9HYME</name>
<gene>
    <name evidence="1" type="ORF">WN51_07498</name>
</gene>
<organism evidence="1 2">
    <name type="scientific">Melipona quadrifasciata</name>
    <dbReference type="NCBI Taxonomy" id="166423"/>
    <lineage>
        <taxon>Eukaryota</taxon>
        <taxon>Metazoa</taxon>
        <taxon>Ecdysozoa</taxon>
        <taxon>Arthropoda</taxon>
        <taxon>Hexapoda</taxon>
        <taxon>Insecta</taxon>
        <taxon>Pterygota</taxon>
        <taxon>Neoptera</taxon>
        <taxon>Endopterygota</taxon>
        <taxon>Hymenoptera</taxon>
        <taxon>Apocrita</taxon>
        <taxon>Aculeata</taxon>
        <taxon>Apoidea</taxon>
        <taxon>Anthophila</taxon>
        <taxon>Apidae</taxon>
        <taxon>Melipona</taxon>
    </lineage>
</organism>
<evidence type="ECO:0000313" key="1">
    <source>
        <dbReference type="EMBL" id="KOX78637.1"/>
    </source>
</evidence>
<sequence>MLVKSCTLPAAASSTGDLERMLREIFSVTGLLSVQMSEQTSWHSAENNA</sequence>
<proteinExistence type="predicted"/>
<dbReference type="EMBL" id="KQ435720">
    <property type="protein sequence ID" value="KOX78637.1"/>
    <property type="molecule type" value="Genomic_DNA"/>
</dbReference>
<accession>A0A0M9A777</accession>
<keyword evidence="2" id="KW-1185">Reference proteome</keyword>